<feature type="region of interest" description="Disordered" evidence="11">
    <location>
        <begin position="470"/>
        <end position="724"/>
    </location>
</feature>
<name>A0A5A9N2G3_9TELE</name>
<keyword evidence="3 12" id="KW-0812">Transmembrane</keyword>
<dbReference type="PANTHER" id="PTHR25466:SF13">
    <property type="entry name" value="SI:DKEYP-77H1.4"/>
    <property type="match status" value="1"/>
</dbReference>
<feature type="transmembrane region" description="Helical" evidence="12">
    <location>
        <begin position="320"/>
        <end position="344"/>
    </location>
</feature>
<dbReference type="GO" id="GO:0042130">
    <property type="term" value="P:negative regulation of T cell proliferation"/>
    <property type="evidence" value="ECO:0007669"/>
    <property type="project" value="TreeGrafter"/>
</dbReference>
<comment type="caution">
    <text evidence="14">The sequence shown here is derived from an EMBL/GenBank/DDBJ whole genome shotgun (WGS) entry which is preliminary data.</text>
</comment>
<dbReference type="PANTHER" id="PTHR25466">
    <property type="entry name" value="T-LYMPHOCYTE ACTIVATION ANTIGEN"/>
    <property type="match status" value="1"/>
</dbReference>
<evidence type="ECO:0000256" key="9">
    <source>
        <dbReference type="ARBA" id="ARBA00023180"/>
    </source>
</evidence>
<evidence type="ECO:0000256" key="13">
    <source>
        <dbReference type="SAM" id="SignalP"/>
    </source>
</evidence>
<dbReference type="GO" id="GO:0009897">
    <property type="term" value="C:external side of plasma membrane"/>
    <property type="evidence" value="ECO:0007669"/>
    <property type="project" value="TreeGrafter"/>
</dbReference>
<dbReference type="GO" id="GO:0071222">
    <property type="term" value="P:cellular response to lipopolysaccharide"/>
    <property type="evidence" value="ECO:0007669"/>
    <property type="project" value="TreeGrafter"/>
</dbReference>
<feature type="compositionally biased region" description="Low complexity" evidence="11">
    <location>
        <begin position="574"/>
        <end position="587"/>
    </location>
</feature>
<dbReference type="GO" id="GO:0006955">
    <property type="term" value="P:immune response"/>
    <property type="evidence" value="ECO:0007669"/>
    <property type="project" value="TreeGrafter"/>
</dbReference>
<feature type="compositionally biased region" description="Basic and acidic residues" evidence="11">
    <location>
        <begin position="659"/>
        <end position="672"/>
    </location>
</feature>
<comment type="subcellular location">
    <subcellularLocation>
        <location evidence="1">Cell membrane</location>
        <topology evidence="1">Single-pass type I membrane protein</topology>
    </subcellularLocation>
</comment>
<feature type="compositionally biased region" description="Pro residues" evidence="11">
    <location>
        <begin position="477"/>
        <end position="518"/>
    </location>
</feature>
<keyword evidence="9" id="KW-0325">Glycoprotein</keyword>
<dbReference type="Proteomes" id="UP000324632">
    <property type="component" value="Chromosome 24"/>
</dbReference>
<evidence type="ECO:0000256" key="5">
    <source>
        <dbReference type="ARBA" id="ARBA00022989"/>
    </source>
</evidence>
<dbReference type="GO" id="GO:0031295">
    <property type="term" value="P:T cell costimulation"/>
    <property type="evidence" value="ECO:0007669"/>
    <property type="project" value="TreeGrafter"/>
</dbReference>
<keyword evidence="15" id="KW-1185">Reference proteome</keyword>
<accession>A0A5A9N2G3</accession>
<keyword evidence="4 13" id="KW-0732">Signal</keyword>
<evidence type="ECO:0000256" key="11">
    <source>
        <dbReference type="SAM" id="MobiDB-lite"/>
    </source>
</evidence>
<protein>
    <submittedName>
        <fullName evidence="14">Uncharacterized protein</fullName>
    </submittedName>
</protein>
<evidence type="ECO:0000256" key="8">
    <source>
        <dbReference type="ARBA" id="ARBA00023170"/>
    </source>
</evidence>
<evidence type="ECO:0000256" key="4">
    <source>
        <dbReference type="ARBA" id="ARBA00022729"/>
    </source>
</evidence>
<feature type="signal peptide" evidence="13">
    <location>
        <begin position="1"/>
        <end position="31"/>
    </location>
</feature>
<gene>
    <name evidence="14" type="ORF">E1301_Tti007024</name>
</gene>
<keyword evidence="7" id="KW-1015">Disulfide bond</keyword>
<feature type="region of interest" description="Disordered" evidence="11">
    <location>
        <begin position="382"/>
        <end position="446"/>
    </location>
</feature>
<sequence>MQYVKVQCGALRVMMNLRLLVFSMLLCCCFSAQEENQTLFFGEDFHIAIPEGKVNVSFRPSIGQEREKGLMTSREVIDIRAKLNDGLSHLILENVGESDEGVYIITSGQNPEDVTRITLFVRDCSSEVIVKYGSDFHIVLNDLFEPMQLGFRNSTVEATQTSLPGVNLLNDDGTPKENYQDRIIMTPQKFTLQAVTGDDEGSYTFADSNGKVKKKICLNVKFVLEVVCLISGKFFVFHCIFYSHTHQMFVTLSRDVILKRGKLMLPPHLNFEDRLSLEESVCILTEVKASDAGVFTETDLQGFHVSEVYLQIEAYKLPKLYIAIIALVTLLVLLLLVCLVSCLVKIRKRATKARAIDETAKNAGKLEGDAFRQVVKDACTNQDEEAPALSQKEDITEKSQSTEVSIKGLEVSTKEPSLQERNLETSDSGVGFNTSGLPLDSDTDVPTATIADSDVLSSYAAPDVKTVANQVSEPKTAPSPPKLAPASDPKPAPKSTAPPPPSPEPKPPATPEPKPAVTPEPKLNLAPTPDTKPTLSPSPELKKAVTPDLKPEPTKPTTDVKPIPGPTPEPPKALTPTPDAKPATTPDSKPAVSPALEAIPPKVSSPAVTPTPDPKPSTLTPTPDPKPALSPVSEPKAASPAPQSKPPIVEPTTNGTPESKAESPKLEGKDVEAPASAKTPDTGKSSLKTPELISSGGLSPEGKLDMVSPSDIAPTSNADGAATN</sequence>
<evidence type="ECO:0000313" key="14">
    <source>
        <dbReference type="EMBL" id="KAA0703179.1"/>
    </source>
</evidence>
<keyword evidence="6 12" id="KW-0472">Membrane</keyword>
<dbReference type="EMBL" id="SOYY01000024">
    <property type="protein sequence ID" value="KAA0703179.1"/>
    <property type="molecule type" value="Genomic_DNA"/>
</dbReference>
<evidence type="ECO:0000256" key="12">
    <source>
        <dbReference type="SAM" id="Phobius"/>
    </source>
</evidence>
<feature type="compositionally biased region" description="Basic and acidic residues" evidence="11">
    <location>
        <begin position="540"/>
        <end position="553"/>
    </location>
</feature>
<keyword evidence="8" id="KW-0675">Receptor</keyword>
<dbReference type="GO" id="GO:0042102">
    <property type="term" value="P:positive regulation of T cell proliferation"/>
    <property type="evidence" value="ECO:0007669"/>
    <property type="project" value="TreeGrafter"/>
</dbReference>
<keyword evidence="10" id="KW-0393">Immunoglobulin domain</keyword>
<evidence type="ECO:0000256" key="1">
    <source>
        <dbReference type="ARBA" id="ARBA00004251"/>
    </source>
</evidence>
<feature type="compositionally biased region" description="Pro residues" evidence="11">
    <location>
        <begin position="563"/>
        <end position="573"/>
    </location>
</feature>
<evidence type="ECO:0000256" key="3">
    <source>
        <dbReference type="ARBA" id="ARBA00022692"/>
    </source>
</evidence>
<dbReference type="GO" id="GO:0007166">
    <property type="term" value="P:cell surface receptor signaling pathway"/>
    <property type="evidence" value="ECO:0007669"/>
    <property type="project" value="TreeGrafter"/>
</dbReference>
<evidence type="ECO:0000256" key="2">
    <source>
        <dbReference type="ARBA" id="ARBA00022475"/>
    </source>
</evidence>
<feature type="chain" id="PRO_5022717519" evidence="13">
    <location>
        <begin position="32"/>
        <end position="724"/>
    </location>
</feature>
<dbReference type="AlphaFoldDB" id="A0A5A9N2G3"/>
<dbReference type="InterPro" id="IPR051713">
    <property type="entry name" value="T-cell_Activation_Regulation"/>
</dbReference>
<evidence type="ECO:0000256" key="6">
    <source>
        <dbReference type="ARBA" id="ARBA00023136"/>
    </source>
</evidence>
<proteinExistence type="predicted"/>
<evidence type="ECO:0000313" key="15">
    <source>
        <dbReference type="Proteomes" id="UP000324632"/>
    </source>
</evidence>
<reference evidence="14 15" key="1">
    <citation type="journal article" date="2019" name="Mol. Ecol. Resour.">
        <title>Chromosome-level genome assembly of Triplophysa tibetana, a fish adapted to the harsh high-altitude environment of the Tibetan Plateau.</title>
        <authorList>
            <person name="Yang X."/>
            <person name="Liu H."/>
            <person name="Ma Z."/>
            <person name="Zou Y."/>
            <person name="Zou M."/>
            <person name="Mao Y."/>
            <person name="Li X."/>
            <person name="Wang H."/>
            <person name="Chen T."/>
            <person name="Wang W."/>
            <person name="Yang R."/>
        </authorList>
    </citation>
    <scope>NUCLEOTIDE SEQUENCE [LARGE SCALE GENOMIC DNA]</scope>
    <source>
        <strain evidence="14">TTIB1903HZAU</strain>
        <tissue evidence="14">Muscle</tissue>
    </source>
</reference>
<evidence type="ECO:0000256" key="7">
    <source>
        <dbReference type="ARBA" id="ARBA00023157"/>
    </source>
</evidence>
<feature type="compositionally biased region" description="Polar residues" evidence="11">
    <location>
        <begin position="713"/>
        <end position="724"/>
    </location>
</feature>
<evidence type="ECO:0000256" key="10">
    <source>
        <dbReference type="ARBA" id="ARBA00023319"/>
    </source>
</evidence>
<keyword evidence="5 12" id="KW-1133">Transmembrane helix</keyword>
<feature type="compositionally biased region" description="Polar residues" evidence="11">
    <location>
        <begin position="425"/>
        <end position="436"/>
    </location>
</feature>
<keyword evidence="2" id="KW-1003">Cell membrane</keyword>
<organism evidence="14 15">
    <name type="scientific">Triplophysa tibetana</name>
    <dbReference type="NCBI Taxonomy" id="1572043"/>
    <lineage>
        <taxon>Eukaryota</taxon>
        <taxon>Metazoa</taxon>
        <taxon>Chordata</taxon>
        <taxon>Craniata</taxon>
        <taxon>Vertebrata</taxon>
        <taxon>Euteleostomi</taxon>
        <taxon>Actinopterygii</taxon>
        <taxon>Neopterygii</taxon>
        <taxon>Teleostei</taxon>
        <taxon>Ostariophysi</taxon>
        <taxon>Cypriniformes</taxon>
        <taxon>Nemacheilidae</taxon>
        <taxon>Triplophysa</taxon>
    </lineage>
</organism>